<feature type="compositionally biased region" description="Polar residues" evidence="1">
    <location>
        <begin position="36"/>
        <end position="46"/>
    </location>
</feature>
<dbReference type="AlphaFoldDB" id="A0A9P1KJ99"/>
<reference evidence="2 3" key="1">
    <citation type="submission" date="2014-02" db="EMBL/GenBank/DDBJ databases">
        <authorList>
            <person name="Genoscope - CEA"/>
        </authorList>
    </citation>
    <scope>NUCLEOTIDE SEQUENCE [LARGE SCALE GENOMIC DNA]</scope>
    <source>
        <strain evidence="2 3">PCC 8005</strain>
    </source>
</reference>
<evidence type="ECO:0000256" key="1">
    <source>
        <dbReference type="SAM" id="MobiDB-lite"/>
    </source>
</evidence>
<name>A0A9P1KJ99_9CYAN</name>
<dbReference type="EMBL" id="FO818640">
    <property type="protein sequence ID" value="CDM97328.1"/>
    <property type="molecule type" value="Genomic_DNA"/>
</dbReference>
<keyword evidence="3" id="KW-1185">Reference proteome</keyword>
<evidence type="ECO:0000313" key="3">
    <source>
        <dbReference type="Proteomes" id="UP000032946"/>
    </source>
</evidence>
<gene>
    <name evidence="2" type="ORF">ARTHRO_50298</name>
</gene>
<evidence type="ECO:0000313" key="2">
    <source>
        <dbReference type="EMBL" id="CDM97328.1"/>
    </source>
</evidence>
<feature type="region of interest" description="Disordered" evidence="1">
    <location>
        <begin position="28"/>
        <end position="65"/>
    </location>
</feature>
<dbReference type="RefSeq" id="WP_008053923.1">
    <property type="nucleotide sequence ID" value="NZ_FO818640.1"/>
</dbReference>
<organism evidence="2 3">
    <name type="scientific">Limnospira indica PCC 8005</name>
    <dbReference type="NCBI Taxonomy" id="376219"/>
    <lineage>
        <taxon>Bacteria</taxon>
        <taxon>Bacillati</taxon>
        <taxon>Cyanobacteriota</taxon>
        <taxon>Cyanophyceae</taxon>
        <taxon>Oscillatoriophycideae</taxon>
        <taxon>Oscillatoriales</taxon>
        <taxon>Sirenicapillariaceae</taxon>
        <taxon>Limnospira</taxon>
    </lineage>
</organism>
<protein>
    <submittedName>
        <fullName evidence="2">Uncharacterized protein</fullName>
    </submittedName>
</protein>
<dbReference type="Proteomes" id="UP000032946">
    <property type="component" value="Chromosome"/>
</dbReference>
<proteinExistence type="predicted"/>
<sequence>MTTTQITLETNSHPLMMHLSVTPHHQLISDVPDYDPQSQTANTSAMNEPWCVENSSTGRLDGSVG</sequence>
<accession>A0A9P1KJ99</accession>